<sequence>MSTLLSFCIYTENLLNVPRRRDKDTYNSDEVRVSPQRDRRSQTNVLENEEADASTVLYYSASAINIATHKNTRLTNEAVCYRKVYIHDRHCSFT</sequence>
<feature type="compositionally biased region" description="Basic and acidic residues" evidence="1">
    <location>
        <begin position="21"/>
        <end position="41"/>
    </location>
</feature>
<dbReference type="EMBL" id="BGZK01000310">
    <property type="protein sequence ID" value="GBP35819.1"/>
    <property type="molecule type" value="Genomic_DNA"/>
</dbReference>
<evidence type="ECO:0000313" key="2">
    <source>
        <dbReference type="EMBL" id="GBP35819.1"/>
    </source>
</evidence>
<proteinExistence type="predicted"/>
<reference evidence="2 3" key="1">
    <citation type="journal article" date="2019" name="Commun. Biol.">
        <title>The bagworm genome reveals a unique fibroin gene that provides high tensile strength.</title>
        <authorList>
            <person name="Kono N."/>
            <person name="Nakamura H."/>
            <person name="Ohtoshi R."/>
            <person name="Tomita M."/>
            <person name="Numata K."/>
            <person name="Arakawa K."/>
        </authorList>
    </citation>
    <scope>NUCLEOTIDE SEQUENCE [LARGE SCALE GENOMIC DNA]</scope>
</reference>
<evidence type="ECO:0000256" key="1">
    <source>
        <dbReference type="SAM" id="MobiDB-lite"/>
    </source>
</evidence>
<keyword evidence="3" id="KW-1185">Reference proteome</keyword>
<name>A0A4C1VB43_EUMVA</name>
<dbReference type="Proteomes" id="UP000299102">
    <property type="component" value="Unassembled WGS sequence"/>
</dbReference>
<dbReference type="AlphaFoldDB" id="A0A4C1VB43"/>
<feature type="region of interest" description="Disordered" evidence="1">
    <location>
        <begin position="21"/>
        <end position="45"/>
    </location>
</feature>
<accession>A0A4C1VB43</accession>
<organism evidence="2 3">
    <name type="scientific">Eumeta variegata</name>
    <name type="common">Bagworm moth</name>
    <name type="synonym">Eumeta japonica</name>
    <dbReference type="NCBI Taxonomy" id="151549"/>
    <lineage>
        <taxon>Eukaryota</taxon>
        <taxon>Metazoa</taxon>
        <taxon>Ecdysozoa</taxon>
        <taxon>Arthropoda</taxon>
        <taxon>Hexapoda</taxon>
        <taxon>Insecta</taxon>
        <taxon>Pterygota</taxon>
        <taxon>Neoptera</taxon>
        <taxon>Endopterygota</taxon>
        <taxon>Lepidoptera</taxon>
        <taxon>Glossata</taxon>
        <taxon>Ditrysia</taxon>
        <taxon>Tineoidea</taxon>
        <taxon>Psychidae</taxon>
        <taxon>Oiketicinae</taxon>
        <taxon>Eumeta</taxon>
    </lineage>
</organism>
<gene>
    <name evidence="2" type="ORF">EVAR_27739_1</name>
</gene>
<comment type="caution">
    <text evidence="2">The sequence shown here is derived from an EMBL/GenBank/DDBJ whole genome shotgun (WGS) entry which is preliminary data.</text>
</comment>
<evidence type="ECO:0000313" key="3">
    <source>
        <dbReference type="Proteomes" id="UP000299102"/>
    </source>
</evidence>
<protein>
    <submittedName>
        <fullName evidence="2">Uncharacterized protein</fullName>
    </submittedName>
</protein>